<proteinExistence type="predicted"/>
<evidence type="ECO:0000313" key="3">
    <source>
        <dbReference type="WBParaSite" id="HPLM_0002148501-mRNA-1"/>
    </source>
</evidence>
<accession>A0A0N4XAU0</accession>
<reference evidence="3" key="1">
    <citation type="submission" date="2017-02" db="UniProtKB">
        <authorList>
            <consortium name="WormBaseParasite"/>
        </authorList>
    </citation>
    <scope>IDENTIFICATION</scope>
</reference>
<evidence type="ECO:0000313" key="2">
    <source>
        <dbReference type="Proteomes" id="UP000268014"/>
    </source>
</evidence>
<dbReference type="OrthoDB" id="444325at2759"/>
<sequence length="101" mass="11180">MSKDQARVLCVGDVRGEFEQLARKIAVINKKNGPFDMLFCVGEFFGSNADENEKILTGKVEFEVPTYVLGKVRVPPLLLHSILRNQSNSPPASLTLGNVEF</sequence>
<organism evidence="3">
    <name type="scientific">Haemonchus placei</name>
    <name type="common">Barber's pole worm</name>
    <dbReference type="NCBI Taxonomy" id="6290"/>
    <lineage>
        <taxon>Eukaryota</taxon>
        <taxon>Metazoa</taxon>
        <taxon>Ecdysozoa</taxon>
        <taxon>Nematoda</taxon>
        <taxon>Chromadorea</taxon>
        <taxon>Rhabditida</taxon>
        <taxon>Rhabditina</taxon>
        <taxon>Rhabditomorpha</taxon>
        <taxon>Strongyloidea</taxon>
        <taxon>Trichostrongylidae</taxon>
        <taxon>Haemonchus</taxon>
    </lineage>
</organism>
<protein>
    <submittedName>
        <fullName evidence="3">CWF19-like protein 1</fullName>
    </submittedName>
</protein>
<reference evidence="1 2" key="2">
    <citation type="submission" date="2018-11" db="EMBL/GenBank/DDBJ databases">
        <authorList>
            <consortium name="Pathogen Informatics"/>
        </authorList>
    </citation>
    <scope>NUCLEOTIDE SEQUENCE [LARGE SCALE GENOMIC DNA]</scope>
    <source>
        <strain evidence="1 2">MHpl1</strain>
    </source>
</reference>
<dbReference type="WBParaSite" id="HPLM_0002148501-mRNA-1">
    <property type="protein sequence ID" value="HPLM_0002148501-mRNA-1"/>
    <property type="gene ID" value="HPLM_0002148501"/>
</dbReference>
<dbReference type="EMBL" id="UZAF01023481">
    <property type="protein sequence ID" value="VDO90168.1"/>
    <property type="molecule type" value="Genomic_DNA"/>
</dbReference>
<dbReference type="STRING" id="6290.A0A0N4XAU0"/>
<dbReference type="AlphaFoldDB" id="A0A0N4XAU0"/>
<dbReference type="OMA" id="KWIEFQD"/>
<name>A0A0N4XAU0_HAEPC</name>
<dbReference type="Proteomes" id="UP000268014">
    <property type="component" value="Unassembled WGS sequence"/>
</dbReference>
<keyword evidence="2" id="KW-1185">Reference proteome</keyword>
<evidence type="ECO:0000313" key="1">
    <source>
        <dbReference type="EMBL" id="VDO90168.1"/>
    </source>
</evidence>
<gene>
    <name evidence="1" type="ORF">HPLM_LOCUS21474</name>
</gene>